<accession>A0A1C5I6W9</accession>
<dbReference type="InterPro" id="IPR019587">
    <property type="entry name" value="Polyketide_cyclase/dehydratase"/>
</dbReference>
<evidence type="ECO:0000313" key="2">
    <source>
        <dbReference type="Proteomes" id="UP000199408"/>
    </source>
</evidence>
<keyword evidence="2" id="KW-1185">Reference proteome</keyword>
<name>A0A1C5I6W9_9ACTN</name>
<gene>
    <name evidence="1" type="ORF">GA0070560_108123</name>
</gene>
<dbReference type="RefSeq" id="WP_139131490.1">
    <property type="nucleotide sequence ID" value="NZ_FMDN01000008.1"/>
</dbReference>
<dbReference type="InterPro" id="IPR023393">
    <property type="entry name" value="START-like_dom_sf"/>
</dbReference>
<organism evidence="1 2">
    <name type="scientific">Micromonospora halophytica</name>
    <dbReference type="NCBI Taxonomy" id="47864"/>
    <lineage>
        <taxon>Bacteria</taxon>
        <taxon>Bacillati</taxon>
        <taxon>Actinomycetota</taxon>
        <taxon>Actinomycetes</taxon>
        <taxon>Micromonosporales</taxon>
        <taxon>Micromonosporaceae</taxon>
        <taxon>Micromonospora</taxon>
    </lineage>
</organism>
<dbReference type="AlphaFoldDB" id="A0A1C5I6W9"/>
<dbReference type="SUPFAM" id="SSF55961">
    <property type="entry name" value="Bet v1-like"/>
    <property type="match status" value="1"/>
</dbReference>
<dbReference type="STRING" id="47864.GA0070560_108123"/>
<dbReference type="Gene3D" id="3.30.530.20">
    <property type="match status" value="1"/>
</dbReference>
<dbReference type="Proteomes" id="UP000199408">
    <property type="component" value="Unassembled WGS sequence"/>
</dbReference>
<sequence length="152" mass="17174">MPTVTTSHTSDADPGDVWSALLDSESYSSYMAEVREISIIEWTGDRRVSRWSVLLKGSELEWEEEEFIDHDRRRIEFRQLDGDLAYFTGHWQVSTDARGTTAELHVEFDIGIPMMSEMLNPVAARALEDNSRAILEHLGDRARTSASAEGPS</sequence>
<dbReference type="OrthoDB" id="9134299at2"/>
<proteinExistence type="predicted"/>
<protein>
    <submittedName>
        <fullName evidence="1">Ribosome association toxin PasT (RatA) of the RatAB toxin-antitoxin module</fullName>
    </submittedName>
</protein>
<reference evidence="2" key="1">
    <citation type="submission" date="2016-06" db="EMBL/GenBank/DDBJ databases">
        <authorList>
            <person name="Varghese N."/>
        </authorList>
    </citation>
    <scope>NUCLEOTIDE SEQUENCE [LARGE SCALE GENOMIC DNA]</scope>
    <source>
        <strain evidence="2">DSM 43171</strain>
    </source>
</reference>
<dbReference type="Pfam" id="PF10604">
    <property type="entry name" value="Polyketide_cyc2"/>
    <property type="match status" value="1"/>
</dbReference>
<evidence type="ECO:0000313" key="1">
    <source>
        <dbReference type="EMBL" id="SCG53963.1"/>
    </source>
</evidence>
<dbReference type="EMBL" id="FMDN01000008">
    <property type="protein sequence ID" value="SCG53963.1"/>
    <property type="molecule type" value="Genomic_DNA"/>
</dbReference>